<reference evidence="6" key="1">
    <citation type="submission" date="2003-08" db="EMBL/GenBank/DDBJ databases">
        <authorList>
            <person name="Birren B."/>
            <person name="Nusbaum C."/>
            <person name="Abebe A."/>
            <person name="Abouelleil A."/>
            <person name="Adekoya E."/>
            <person name="Ait-zahra M."/>
            <person name="Allen N."/>
            <person name="Allen T."/>
            <person name="An P."/>
            <person name="Anderson M."/>
            <person name="Anderson S."/>
            <person name="Arachchi H."/>
            <person name="Armbruster J."/>
            <person name="Bachantsang P."/>
            <person name="Baldwin J."/>
            <person name="Barry A."/>
            <person name="Bayul T."/>
            <person name="Blitshsteyn B."/>
            <person name="Bloom T."/>
            <person name="Blye J."/>
            <person name="Boguslavskiy L."/>
            <person name="Borowsky M."/>
            <person name="Boukhgalter B."/>
            <person name="Brunache A."/>
            <person name="Butler J."/>
            <person name="Calixte N."/>
            <person name="Calvo S."/>
            <person name="Camarata J."/>
            <person name="Campo K."/>
            <person name="Chang J."/>
            <person name="Cheshatsang Y."/>
            <person name="Citroen M."/>
            <person name="Collymore A."/>
            <person name="Considine T."/>
            <person name="Cook A."/>
            <person name="Cooke P."/>
            <person name="Corum B."/>
            <person name="Cuomo C."/>
            <person name="David R."/>
            <person name="Dawoe T."/>
            <person name="Degray S."/>
            <person name="Dodge S."/>
            <person name="Dooley K."/>
            <person name="Dorje P."/>
            <person name="Dorjee K."/>
            <person name="Dorris L."/>
            <person name="Duffey N."/>
            <person name="Dupes A."/>
            <person name="Elkins T."/>
            <person name="Engels R."/>
            <person name="Erickson J."/>
            <person name="Farina A."/>
            <person name="Faro S."/>
            <person name="Ferreira P."/>
            <person name="Fischer H."/>
            <person name="Fitzgerald M."/>
            <person name="Foley K."/>
            <person name="Gage D."/>
            <person name="Galagan J."/>
            <person name="Gearin G."/>
            <person name="Gnerre S."/>
            <person name="Gnirke A."/>
            <person name="Goyette A."/>
            <person name="Graham J."/>
            <person name="Grandbois E."/>
            <person name="Gyaltsen K."/>
            <person name="Hafez N."/>
            <person name="Hagopian D."/>
            <person name="Hagos B."/>
            <person name="Hall J."/>
            <person name="Hatcher B."/>
            <person name="Heller A."/>
            <person name="Higgins H."/>
            <person name="Honan T."/>
            <person name="Horn A."/>
            <person name="Houde N."/>
            <person name="Hughes L."/>
            <person name="Hulme W."/>
            <person name="Husby E."/>
            <person name="Iliev I."/>
            <person name="Jaffe D."/>
            <person name="Jones C."/>
            <person name="Kamal M."/>
            <person name="Kamat A."/>
            <person name="Kamvysselis M."/>
            <person name="Karlsson E."/>
            <person name="Kells C."/>
            <person name="Kieu A."/>
            <person name="Kisner P."/>
            <person name="Kodira C."/>
            <person name="Kulbokas E."/>
            <person name="Labutti K."/>
            <person name="Lama D."/>
            <person name="Landers T."/>
            <person name="Leger J."/>
            <person name="Levine S."/>
            <person name="Lewis D."/>
            <person name="Lewis T."/>
            <person name="Lindblad-toh K."/>
            <person name="Liu X."/>
            <person name="Lokyitsang T."/>
            <person name="Lokyitsang Y."/>
            <person name="Lucien O."/>
            <person name="Lui A."/>
            <person name="Ma L.J."/>
            <person name="Mabbitt R."/>
            <person name="Macdonald J."/>
            <person name="Maclean C."/>
            <person name="Major J."/>
            <person name="Manning J."/>
            <person name="Marabella R."/>
            <person name="Maru K."/>
            <person name="Matthews C."/>
            <person name="Mauceli E."/>
            <person name="Mccarthy M."/>
            <person name="Mcdonough S."/>
            <person name="Mcghee T."/>
            <person name="Meldrim J."/>
            <person name="Meneus L."/>
            <person name="Mesirov J."/>
            <person name="Mihalev A."/>
            <person name="Mihova T."/>
            <person name="Mikkelsen T."/>
            <person name="Mlenga V."/>
            <person name="Moru K."/>
            <person name="Mozes J."/>
            <person name="Mulrain L."/>
            <person name="Munson G."/>
            <person name="Naylor J."/>
            <person name="Newes C."/>
            <person name="Nguyen C."/>
            <person name="Nguyen N."/>
            <person name="Nguyen T."/>
            <person name="Nicol R."/>
            <person name="Nielsen C."/>
            <person name="Nizzari M."/>
            <person name="Norbu C."/>
            <person name="Norbu N."/>
            <person name="O'donnell P."/>
            <person name="Okoawo O."/>
            <person name="O'leary S."/>
            <person name="Omotosho B."/>
            <person name="O'neill K."/>
            <person name="Osman S."/>
            <person name="Parker S."/>
            <person name="Perrin D."/>
            <person name="Phunkhang P."/>
            <person name="Piqani B."/>
            <person name="Purcell S."/>
            <person name="Rachupka T."/>
            <person name="Ramasamy U."/>
            <person name="Rameau R."/>
            <person name="Ray V."/>
            <person name="Raymond C."/>
            <person name="Retta R."/>
            <person name="Richardson S."/>
            <person name="Rise C."/>
            <person name="Rodriguez J."/>
            <person name="Rogers J."/>
            <person name="Rogov P."/>
            <person name="Rutman M."/>
            <person name="Schupbach R."/>
            <person name="Seaman C."/>
            <person name="Settipalli S."/>
            <person name="Sharpe T."/>
            <person name="Sheridan J."/>
            <person name="Sherpa N."/>
            <person name="Shi J."/>
            <person name="Smirnov S."/>
            <person name="Smith C."/>
            <person name="Sougnez C."/>
            <person name="Spencer B."/>
            <person name="Stalker J."/>
            <person name="Stange-thomann N."/>
            <person name="Stavropoulos S."/>
            <person name="Stetson K."/>
            <person name="Stone C."/>
            <person name="Stone S."/>
            <person name="Stubbs M."/>
            <person name="Talamas J."/>
            <person name="Tchuinga P."/>
            <person name="Tenzing P."/>
            <person name="Tesfaye S."/>
            <person name="Theodore J."/>
            <person name="Thoulutsang Y."/>
            <person name="Topham K."/>
            <person name="Towey S."/>
            <person name="Tsamla T."/>
            <person name="Tsomo N."/>
            <person name="Vallee D."/>
            <person name="Vassiliev H."/>
            <person name="Venkataraman V."/>
            <person name="Vinson J."/>
            <person name="Vo A."/>
            <person name="Wade C."/>
            <person name="Wang S."/>
            <person name="Wangchuk T."/>
            <person name="Wangdi T."/>
            <person name="Whittaker C."/>
            <person name="Wilkinson J."/>
            <person name="Wu Y."/>
            <person name="Wyman D."/>
            <person name="Yadav S."/>
            <person name="Yang S."/>
            <person name="Yang X."/>
            <person name="Yeager S."/>
            <person name="Yee E."/>
            <person name="Young G."/>
            <person name="Zainoun J."/>
            <person name="Zembeck L."/>
            <person name="Zimmer A."/>
            <person name="Zody M."/>
            <person name="Lander E."/>
        </authorList>
    </citation>
    <scope>NUCLEOTIDE SEQUENCE [LARGE SCALE GENOMIC DNA]</scope>
</reference>
<dbReference type="Proteomes" id="UP000007875">
    <property type="component" value="Unassembled WGS sequence"/>
</dbReference>
<dbReference type="InterPro" id="IPR055356">
    <property type="entry name" value="ZP-N"/>
</dbReference>
<dbReference type="PANTHER" id="PTHR14002">
    <property type="entry name" value="ENDOGLIN/TGF-BETA RECEPTOR TYPE III"/>
    <property type="match status" value="1"/>
</dbReference>
<organism evidence="5 6">
    <name type="scientific">Ciona savignyi</name>
    <name type="common">Pacific transparent sea squirt</name>
    <dbReference type="NCBI Taxonomy" id="51511"/>
    <lineage>
        <taxon>Eukaryota</taxon>
        <taxon>Metazoa</taxon>
        <taxon>Chordata</taxon>
        <taxon>Tunicata</taxon>
        <taxon>Ascidiacea</taxon>
        <taxon>Phlebobranchia</taxon>
        <taxon>Cionidae</taxon>
        <taxon>Ciona</taxon>
    </lineage>
</organism>
<evidence type="ECO:0000256" key="3">
    <source>
        <dbReference type="SAM" id="SignalP"/>
    </source>
</evidence>
<feature type="signal peptide" evidence="3">
    <location>
        <begin position="1"/>
        <end position="19"/>
    </location>
</feature>
<evidence type="ECO:0000259" key="4">
    <source>
        <dbReference type="PROSITE" id="PS51034"/>
    </source>
</evidence>
<dbReference type="AlphaFoldDB" id="H2YH38"/>
<dbReference type="Pfam" id="PF23344">
    <property type="entry name" value="ZP-N"/>
    <property type="match status" value="1"/>
</dbReference>
<keyword evidence="1 3" id="KW-0732">Signal</keyword>
<keyword evidence="6" id="KW-1185">Reference proteome</keyword>
<reference evidence="5" key="2">
    <citation type="submission" date="2025-08" db="UniProtKB">
        <authorList>
            <consortium name="Ensembl"/>
        </authorList>
    </citation>
    <scope>IDENTIFICATION</scope>
</reference>
<keyword evidence="2" id="KW-1015">Disulfide bond</keyword>
<feature type="chain" id="PRO_5003578087" description="ZP domain-containing protein" evidence="3">
    <location>
        <begin position="20"/>
        <end position="258"/>
    </location>
</feature>
<accession>H2YH38</accession>
<proteinExistence type="predicted"/>
<dbReference type="Ensembl" id="ENSCSAVT00000004704.1">
    <property type="protein sequence ID" value="ENSCSAVP00000004637.1"/>
    <property type="gene ID" value="ENSCSAVG00000002767.1"/>
</dbReference>
<reference evidence="5" key="3">
    <citation type="submission" date="2025-09" db="UniProtKB">
        <authorList>
            <consortium name="Ensembl"/>
        </authorList>
    </citation>
    <scope>IDENTIFICATION</scope>
</reference>
<dbReference type="PROSITE" id="PS51034">
    <property type="entry name" value="ZP_2"/>
    <property type="match status" value="1"/>
</dbReference>
<protein>
    <recommendedName>
        <fullName evidence="4">ZP domain-containing protein</fullName>
    </recommendedName>
</protein>
<sequence length="258" mass="27719">MMYQIILLVFLVVFPLSSAIVAVFPTPCSVTKEPFKLSYTRCTQVCVQTCNETNLAGGNCISLPNGCPNRTTTCGANGCECIPSKNLPGDPYSSQNISTAMTPIVECGPNFIKVRINKCAANERHFRLGDFYMNGISPTPINDPKPPLLADSNNTCKGTVFFSPGSLDYEFKIVGNLTACNGSASIDAGYKNITYTNAIQGVAGNATSVISRKRSMFMQFSCSYALNLNMTLGAPLTPTNRDVKIDSGIAEGKFVIDL</sequence>
<evidence type="ECO:0000256" key="1">
    <source>
        <dbReference type="ARBA" id="ARBA00022729"/>
    </source>
</evidence>
<evidence type="ECO:0000313" key="6">
    <source>
        <dbReference type="Proteomes" id="UP000007875"/>
    </source>
</evidence>
<evidence type="ECO:0000313" key="5">
    <source>
        <dbReference type="Ensembl" id="ENSCSAVP00000004637.1"/>
    </source>
</evidence>
<dbReference type="HOGENOM" id="CLU_1079799_0_0_1"/>
<dbReference type="InterPro" id="IPR001507">
    <property type="entry name" value="ZP_dom"/>
</dbReference>
<dbReference type="PANTHER" id="PTHR14002:SF20">
    <property type="entry name" value="ZONA PELLUCIDA-LIKE DOMAIN-CONTAINING PROTEIN 1"/>
    <property type="match status" value="1"/>
</dbReference>
<evidence type="ECO:0000256" key="2">
    <source>
        <dbReference type="ARBA" id="ARBA00023157"/>
    </source>
</evidence>
<name>H2YH38_CIOSA</name>
<feature type="domain" description="ZP" evidence="4">
    <location>
        <begin position="106"/>
        <end position="258"/>
    </location>
</feature>